<dbReference type="Proteomes" id="UP000674938">
    <property type="component" value="Unassembled WGS sequence"/>
</dbReference>
<accession>A0A940SXV1</accession>
<keyword evidence="1" id="KW-0812">Transmembrane</keyword>
<dbReference type="RefSeq" id="WP_209530220.1">
    <property type="nucleotide sequence ID" value="NZ_JAEEGA010000012.1"/>
</dbReference>
<name>A0A940SXV1_9ENTE</name>
<feature type="transmembrane region" description="Helical" evidence="1">
    <location>
        <begin position="104"/>
        <end position="123"/>
    </location>
</feature>
<protein>
    <submittedName>
        <fullName evidence="2">Uncharacterized protein</fullName>
    </submittedName>
</protein>
<evidence type="ECO:0000313" key="2">
    <source>
        <dbReference type="EMBL" id="MBP1042748.1"/>
    </source>
</evidence>
<dbReference type="AlphaFoldDB" id="A0A940SXV1"/>
<evidence type="ECO:0000313" key="3">
    <source>
        <dbReference type="Proteomes" id="UP000674938"/>
    </source>
</evidence>
<reference evidence="2" key="1">
    <citation type="submission" date="2020-12" db="EMBL/GenBank/DDBJ databases">
        <title>Vagococcus allomyrinae sp. nov. and Enterococcus lavae sp. nov., isolated from the larvae of Allomyrina dichotoma.</title>
        <authorList>
            <person name="Lee S.D."/>
        </authorList>
    </citation>
    <scope>NUCLEOTIDE SEQUENCE</scope>
    <source>
        <strain evidence="2">BWB3-3</strain>
    </source>
</reference>
<feature type="transmembrane region" description="Helical" evidence="1">
    <location>
        <begin position="39"/>
        <end position="56"/>
    </location>
</feature>
<dbReference type="EMBL" id="JAEEGA010000012">
    <property type="protein sequence ID" value="MBP1042748.1"/>
    <property type="molecule type" value="Genomic_DNA"/>
</dbReference>
<comment type="caution">
    <text evidence="2">The sequence shown here is derived from an EMBL/GenBank/DDBJ whole genome shotgun (WGS) entry which is preliminary data.</text>
</comment>
<keyword evidence="1" id="KW-1133">Transmembrane helix</keyword>
<keyword evidence="3" id="KW-1185">Reference proteome</keyword>
<feature type="transmembrane region" description="Helical" evidence="1">
    <location>
        <begin position="68"/>
        <end position="92"/>
    </location>
</feature>
<proteinExistence type="predicted"/>
<keyword evidence="1" id="KW-0472">Membrane</keyword>
<sequence>MNLKKQSLIYLLASLGLFMFNYIYSLFSHGVSSDAMSGMWHYTIIMAILSGAMSLLSHNQLKKQIRLAALMINCGVATIVSGHLLTGIVEIAGTNSVYIPYYDYSGWLFILVGTLIGCFRLVIKHPPQSLD</sequence>
<organism evidence="2 3">
    <name type="scientific">Vagococcus allomyrinae</name>
    <dbReference type="NCBI Taxonomy" id="2794353"/>
    <lineage>
        <taxon>Bacteria</taxon>
        <taxon>Bacillati</taxon>
        <taxon>Bacillota</taxon>
        <taxon>Bacilli</taxon>
        <taxon>Lactobacillales</taxon>
        <taxon>Enterococcaceae</taxon>
        <taxon>Vagococcus</taxon>
    </lineage>
</organism>
<feature type="transmembrane region" description="Helical" evidence="1">
    <location>
        <begin position="7"/>
        <end position="27"/>
    </location>
</feature>
<evidence type="ECO:0000256" key="1">
    <source>
        <dbReference type="SAM" id="Phobius"/>
    </source>
</evidence>
<gene>
    <name evidence="2" type="ORF">I6N95_17155</name>
</gene>